<reference evidence="14 15" key="1">
    <citation type="journal article" date="2009" name="Science">
        <title>Genome sequence, comparative analysis, and population genetics of the domestic horse.</title>
        <authorList>
            <consortium name="Broad Institute Genome Sequencing Platform"/>
            <consortium name="Broad Institute Whole Genome Assembly Team"/>
            <person name="Wade C.M."/>
            <person name="Giulotto E."/>
            <person name="Sigurdsson S."/>
            <person name="Zoli M."/>
            <person name="Gnerre S."/>
            <person name="Imsland F."/>
            <person name="Lear T.L."/>
            <person name="Adelson D.L."/>
            <person name="Bailey E."/>
            <person name="Bellone R.R."/>
            <person name="Bloecker H."/>
            <person name="Distl O."/>
            <person name="Edgar R.C."/>
            <person name="Garber M."/>
            <person name="Leeb T."/>
            <person name="Mauceli E."/>
            <person name="MacLeod J.N."/>
            <person name="Penedo M.C.T."/>
            <person name="Raison J.M."/>
            <person name="Sharpe T."/>
            <person name="Vogel J."/>
            <person name="Andersson L."/>
            <person name="Antczak D.F."/>
            <person name="Biagi T."/>
            <person name="Binns M.M."/>
            <person name="Chowdhary B.P."/>
            <person name="Coleman S.J."/>
            <person name="Della Valle G."/>
            <person name="Fryc S."/>
            <person name="Guerin G."/>
            <person name="Hasegawa T."/>
            <person name="Hill E.W."/>
            <person name="Jurka J."/>
            <person name="Kiialainen A."/>
            <person name="Lindgren G."/>
            <person name="Liu J."/>
            <person name="Magnani E."/>
            <person name="Mickelson J.R."/>
            <person name="Murray J."/>
            <person name="Nergadze S.G."/>
            <person name="Onofrio R."/>
            <person name="Pedroni S."/>
            <person name="Piras M.F."/>
            <person name="Raudsepp T."/>
            <person name="Rocchi M."/>
            <person name="Roeed K.H."/>
            <person name="Ryder O.A."/>
            <person name="Searle S."/>
            <person name="Skow L."/>
            <person name="Swinburne J.E."/>
            <person name="Syvaenen A.C."/>
            <person name="Tozaki T."/>
            <person name="Valberg S.J."/>
            <person name="Vaudin M."/>
            <person name="White J.R."/>
            <person name="Zody M.C."/>
            <person name="Lander E.S."/>
            <person name="Lindblad-Toh K."/>
        </authorList>
    </citation>
    <scope>NUCLEOTIDE SEQUENCE [LARGE SCALE GENOMIC DNA]</scope>
    <source>
        <strain evidence="14 15">Thoroughbred</strain>
    </source>
</reference>
<protein>
    <recommendedName>
        <fullName evidence="10">Pleckstrin homology domain-containing family M member 2</fullName>
    </recommendedName>
</protein>
<dbReference type="Ensembl" id="ENSECAT00000104186.1">
    <property type="protein sequence ID" value="ENSECAP00000059401.1"/>
    <property type="gene ID" value="ENSECAG00000014652.4"/>
</dbReference>
<feature type="compositionally biased region" description="Basic residues" evidence="11">
    <location>
        <begin position="317"/>
        <end position="327"/>
    </location>
</feature>
<dbReference type="CDD" id="cd13309">
    <property type="entry name" value="PH_SKIP"/>
    <property type="match status" value="1"/>
</dbReference>
<dbReference type="SUPFAM" id="SSF50729">
    <property type="entry name" value="PH domain-like"/>
    <property type="match status" value="1"/>
</dbReference>
<comment type="function">
    <text evidence="8">Plays a role in lysosomes movement and localization at the cell periphery acting as an effector of ARL8B. Required for ARL8B to exert its effects on lysosome location, recruits kinesin-1 to lysosomes and hence direct their movement toward microtubule plus ends. Binding to ARL8B provides a link from lysosomal membranes to plus-end-directed motility. Critical factor involved in NK cell-mediated cytotoxicity. Drives the polarization of cytolytic granules and microtubule-organizing centers (MTOCs) toward the immune synapse between effector NK lymphocytes and target cells. Required for maintenance of the Golgi apparatus organization. May play a role in membrane tubulation.</text>
</comment>
<evidence type="ECO:0000313" key="15">
    <source>
        <dbReference type="Proteomes" id="UP000002281"/>
    </source>
</evidence>
<keyword evidence="15" id="KW-1185">Reference proteome</keyword>
<dbReference type="SUPFAM" id="SSF140741">
    <property type="entry name" value="RUN domain-like"/>
    <property type="match status" value="1"/>
</dbReference>
<dbReference type="SMART" id="SM00593">
    <property type="entry name" value="RUN"/>
    <property type="match status" value="1"/>
</dbReference>
<keyword evidence="3" id="KW-0963">Cytoplasm</keyword>
<keyword evidence="6" id="KW-0472">Membrane</keyword>
<evidence type="ECO:0000256" key="3">
    <source>
        <dbReference type="ARBA" id="ARBA00022490"/>
    </source>
</evidence>
<dbReference type="PROSITE" id="PS50003">
    <property type="entry name" value="PH_DOMAIN"/>
    <property type="match status" value="1"/>
</dbReference>
<feature type="compositionally biased region" description="Polar residues" evidence="11">
    <location>
        <begin position="243"/>
        <end position="270"/>
    </location>
</feature>
<evidence type="ECO:0000256" key="5">
    <source>
        <dbReference type="ARBA" id="ARBA00022990"/>
    </source>
</evidence>
<dbReference type="Proteomes" id="UP000002281">
    <property type="component" value="Chromosome 2"/>
</dbReference>
<dbReference type="InterPro" id="IPR047327">
    <property type="entry name" value="RUN_PLEKHM2"/>
</dbReference>
<reference evidence="14" key="2">
    <citation type="submission" date="2025-08" db="UniProtKB">
        <authorList>
            <consortium name="Ensembl"/>
        </authorList>
    </citation>
    <scope>IDENTIFICATION</scope>
    <source>
        <strain evidence="14">Thoroughbred</strain>
    </source>
</reference>
<feature type="region of interest" description="Disordered" evidence="11">
    <location>
        <begin position="474"/>
        <end position="587"/>
    </location>
</feature>
<dbReference type="PANTHER" id="PTHR46556:SF1">
    <property type="entry name" value="PLECKSTRIN HOMOLOGY DOMAIN-CONTAINING FAMILY M MEMBER 2"/>
    <property type="match status" value="1"/>
</dbReference>
<dbReference type="SMART" id="SM00233">
    <property type="entry name" value="PH"/>
    <property type="match status" value="1"/>
</dbReference>
<comment type="subcellular location">
    <subcellularLocation>
        <location evidence="1">Cytoplasm</location>
    </subcellularLocation>
    <subcellularLocation>
        <location evidence="2">Lysosome membrane</location>
        <topology evidence="2">Peripheral membrane protein</topology>
        <orientation evidence="2">Cytoplasmic side</orientation>
    </subcellularLocation>
</comment>
<evidence type="ECO:0000256" key="4">
    <source>
        <dbReference type="ARBA" id="ARBA00022553"/>
    </source>
</evidence>
<evidence type="ECO:0000256" key="8">
    <source>
        <dbReference type="ARBA" id="ARBA00056822"/>
    </source>
</evidence>
<keyword evidence="7" id="KW-0458">Lysosome</keyword>
<evidence type="ECO:0000256" key="7">
    <source>
        <dbReference type="ARBA" id="ARBA00023228"/>
    </source>
</evidence>
<dbReference type="PANTHER" id="PTHR46556">
    <property type="entry name" value="PLECKSTRIN HOMOLOGY DOMAIN-CONTAINING FAMILY M MEMBER 2"/>
    <property type="match status" value="1"/>
</dbReference>
<comment type="subunit">
    <text evidence="9">Interacts with KLC2 (via TPR repeats). Interacts with KIF5B. Interacts with BORCS5. Interacts (via RUN domain) with ARL8B (GTP-bound form); PLEKHM1 and PLEKHM2 compete for interaction with ARL8B. Interacts with ARL8A.</text>
</comment>
<dbReference type="InterPro" id="IPR037213">
    <property type="entry name" value="Run_dom_sf"/>
</dbReference>
<feature type="compositionally biased region" description="Polar residues" evidence="11">
    <location>
        <begin position="474"/>
        <end position="483"/>
    </location>
</feature>
<feature type="region of interest" description="Disordered" evidence="11">
    <location>
        <begin position="230"/>
        <end position="304"/>
    </location>
</feature>
<evidence type="ECO:0000256" key="11">
    <source>
        <dbReference type="SAM" id="MobiDB-lite"/>
    </source>
</evidence>
<evidence type="ECO:0000256" key="10">
    <source>
        <dbReference type="ARBA" id="ARBA00068201"/>
    </source>
</evidence>
<dbReference type="AlphaFoldDB" id="A0A9L0RA93"/>
<dbReference type="InterPro" id="IPR004012">
    <property type="entry name" value="Run_dom"/>
</dbReference>
<feature type="domain" description="PH" evidence="12">
    <location>
        <begin position="778"/>
        <end position="880"/>
    </location>
</feature>
<dbReference type="InterPro" id="IPR011993">
    <property type="entry name" value="PH-like_dom_sf"/>
</dbReference>
<feature type="region of interest" description="Disordered" evidence="11">
    <location>
        <begin position="902"/>
        <end position="923"/>
    </location>
</feature>
<evidence type="ECO:0000256" key="9">
    <source>
        <dbReference type="ARBA" id="ARBA00064695"/>
    </source>
</evidence>
<proteinExistence type="predicted"/>
<evidence type="ECO:0000256" key="2">
    <source>
        <dbReference type="ARBA" id="ARBA00004630"/>
    </source>
</evidence>
<dbReference type="InterPro" id="IPR001849">
    <property type="entry name" value="PH_domain"/>
</dbReference>
<dbReference type="FunFam" id="2.30.29.30:FF:000148">
    <property type="entry name" value="pleckstrin homology domain-containing family M member 2"/>
    <property type="match status" value="1"/>
</dbReference>
<feature type="region of interest" description="Disordered" evidence="11">
    <location>
        <begin position="317"/>
        <end position="393"/>
    </location>
</feature>
<evidence type="ECO:0000256" key="6">
    <source>
        <dbReference type="ARBA" id="ARBA00023136"/>
    </source>
</evidence>
<dbReference type="CDD" id="cd17680">
    <property type="entry name" value="RUN_PLEKHM2"/>
    <property type="match status" value="1"/>
</dbReference>
<accession>A0A9L0RA93</accession>
<dbReference type="InterPro" id="IPR053015">
    <property type="entry name" value="PH_domain-containing_M2"/>
</dbReference>
<dbReference type="PROSITE" id="PS50826">
    <property type="entry name" value="RUN"/>
    <property type="match status" value="1"/>
</dbReference>
<evidence type="ECO:0000256" key="1">
    <source>
        <dbReference type="ARBA" id="ARBA00004496"/>
    </source>
</evidence>
<dbReference type="FunFam" id="1.20.58.900:FF:000004">
    <property type="entry name" value="pleckstrin homology domain-containing family M member 2 isoform X2"/>
    <property type="match status" value="1"/>
</dbReference>
<dbReference type="Pfam" id="PF23142">
    <property type="entry name" value="PH_PLEKHM2"/>
    <property type="match status" value="1"/>
</dbReference>
<dbReference type="GeneTree" id="ENSGT00390000015175"/>
<dbReference type="Pfam" id="PF02759">
    <property type="entry name" value="RUN"/>
    <property type="match status" value="1"/>
</dbReference>
<keyword evidence="5" id="KW-0007">Acetylation</keyword>
<evidence type="ECO:0000259" key="13">
    <source>
        <dbReference type="PROSITE" id="PS50826"/>
    </source>
</evidence>
<reference evidence="14" key="3">
    <citation type="submission" date="2025-09" db="UniProtKB">
        <authorList>
            <consortium name="Ensembl"/>
        </authorList>
    </citation>
    <scope>IDENTIFICATION</scope>
    <source>
        <strain evidence="14">Thoroughbred</strain>
    </source>
</reference>
<evidence type="ECO:0000259" key="12">
    <source>
        <dbReference type="PROSITE" id="PS50003"/>
    </source>
</evidence>
<feature type="domain" description="RUN" evidence="13">
    <location>
        <begin position="36"/>
        <end position="158"/>
    </location>
</feature>
<dbReference type="Gene3D" id="2.30.29.30">
    <property type="entry name" value="Pleckstrin-homology domain (PH domain)/Phosphotyrosine-binding domain (PTB)"/>
    <property type="match status" value="1"/>
</dbReference>
<dbReference type="InterPro" id="IPR057288">
    <property type="entry name" value="PH_PLEKHM2"/>
</dbReference>
<feature type="compositionally biased region" description="Low complexity" evidence="11">
    <location>
        <begin position="353"/>
        <end position="366"/>
    </location>
</feature>
<dbReference type="Gene3D" id="1.20.58.900">
    <property type="match status" value="1"/>
</dbReference>
<feature type="compositionally biased region" description="Basic and acidic residues" evidence="11">
    <location>
        <begin position="292"/>
        <end position="302"/>
    </location>
</feature>
<name>A0A9L0RA93_HORSE</name>
<organism evidence="14 15">
    <name type="scientific">Equus caballus</name>
    <name type="common">Horse</name>
    <dbReference type="NCBI Taxonomy" id="9796"/>
    <lineage>
        <taxon>Eukaryota</taxon>
        <taxon>Metazoa</taxon>
        <taxon>Chordata</taxon>
        <taxon>Craniata</taxon>
        <taxon>Vertebrata</taxon>
        <taxon>Euteleostomi</taxon>
        <taxon>Mammalia</taxon>
        <taxon>Eutheria</taxon>
        <taxon>Laurasiatheria</taxon>
        <taxon>Perissodactyla</taxon>
        <taxon>Equidae</taxon>
        <taxon>Equus</taxon>
    </lineage>
</organism>
<gene>
    <name evidence="14" type="primary">PLEKHM2</name>
</gene>
<dbReference type="GO" id="GO:0005765">
    <property type="term" value="C:lysosomal membrane"/>
    <property type="evidence" value="ECO:0007669"/>
    <property type="project" value="UniProtKB-SubCell"/>
</dbReference>
<feature type="region of interest" description="Disordered" evidence="11">
    <location>
        <begin position="427"/>
        <end position="451"/>
    </location>
</feature>
<keyword evidence="4" id="KW-0597">Phosphoprotein</keyword>
<evidence type="ECO:0000313" key="14">
    <source>
        <dbReference type="Ensembl" id="ENSECAP00000059401.1"/>
    </source>
</evidence>
<feature type="compositionally biased region" description="Polar residues" evidence="11">
    <location>
        <begin position="278"/>
        <end position="291"/>
    </location>
</feature>
<dbReference type="Pfam" id="PF00169">
    <property type="entry name" value="PH"/>
    <property type="match status" value="1"/>
</dbReference>
<sequence>MEPREVKDRILENISLSVKKLQSYFAACEDETPAIRNHDKVLQRLCEHLDHALLYGLQDLSSGYWVLVVHFTRREAVKQIEVLQHVATNLGRSRAWLYLALNENSLESYLRLFQENLGLLHKYYVKNALVCSHDHLTLFLTLVSGLEFIRFDLDLDAPYLDLAPYMPDYYKPQYLLDFEDRLPSSVHGSDSLSLNSFNSVTSTNLEWDDSAIAPSSEDYDFGDVFPAVPSVPSTDWEDGDLTDTVSGPRSTASDLTSSKASTKSPTQRHNPFNEDQAETVSSSDTTPVHTTSQEKGESHALDLPDTCTELEVIRVTKKKKTGKKKKTRSDEEASPLHPASTQHTCARREDGDSLLSSPGLGQGSPDTTFASPQEEGEGPSSTAESSERSEPGQMDLLIPEMKDTSMERLGQPLSKVIDQLNGQLDPSTWCSHIEPPDQSFRTGSPGDAPERPPFCNFSEGLSAPMDFYRFTVESPSTVTSGGSNHDPAGTGQPLHVPGSLEAAGQEEEGAGEGQTPRTLEDTPGEAQEPETRELETQLPLVGEGPVPELEPGTQETLCQLKRDQPSPCLSSAEDSGVDEGQGSPSEMTHSAEFRVDNNHLLLLMIHVFRENEEQLFKMIRMSTGHMEGNLQLLYVLLTDCYVYLLRKGATEKPYLVEEAISYNELDYVSVGLDQQTVKLVCTNRRKQFLLDTADMALAEFFLASLKSAMIKGCREPPYPSILTDATMEKLALAKFVAQESKCEATAVTVRFYGLVHWEDPMDESLGPGPCHCSPPEGTITKEGMLHYKAGTSYLGKEHWKACFVALSNGILYQYPDRTDVTPLLSVNMGGEQCGGCRRSNTTDRPHAFQVILADRPCLELSADSEAEMADWMQHLCQAVSKGVSPSCLHHAPGLRPHLGSPGALPHTHSSHGATCEDQDRTKTADLQGTAQEQTLELRATCGLDTPTVTPIPTLTPEVGRACLTTGGWGRRAGWALGVGSSGADLPWKAPAGLSPAPLPMPFRSSPRG</sequence>